<sequence>MVRMLGSILLALGLALASPASALAQGRAYAPENLSSLPYRDQVRVIGLEYSDQSGGRRIPDDQLRFYTDQVNRSNWTFSQVRHDIAQSLAGSTYPPRPPAGGEVLRCESNSNRPNTCQTLWRGHSRLVRQLSGSPCIEGRSWQSRDGHIYVSGGCRGEFQRDAQVQPPIAGGNVRCESVDNRARSCQVPWRGRTRLVRQLSSSPCIEGRTWESRRGQVHVDQGCRGEFAAVAGGLPGPGPGLPSGYSVACDSYKGASTTCDWDRAFGQPRLIQQLSDAPCIEGRSWGYDLQIGLWVTDGCRGRFAPY</sequence>
<evidence type="ECO:0000313" key="2">
    <source>
        <dbReference type="EMBL" id="GAA4853188.1"/>
    </source>
</evidence>
<reference evidence="3" key="1">
    <citation type="journal article" date="2019" name="Int. J. Syst. Evol. Microbiol.">
        <title>The Global Catalogue of Microorganisms (GCM) 10K type strain sequencing project: providing services to taxonomists for standard genome sequencing and annotation.</title>
        <authorList>
            <consortium name="The Broad Institute Genomics Platform"/>
            <consortium name="The Broad Institute Genome Sequencing Center for Infectious Disease"/>
            <person name="Wu L."/>
            <person name="Ma J."/>
        </authorList>
    </citation>
    <scope>NUCLEOTIDE SEQUENCE [LARGE SCALE GENOMIC DNA]</scope>
    <source>
        <strain evidence="3">JCM 18392</strain>
    </source>
</reference>
<evidence type="ECO:0008006" key="4">
    <source>
        <dbReference type="Google" id="ProtNLM"/>
    </source>
</evidence>
<name>A0ABP9DRX4_9GAMM</name>
<protein>
    <recommendedName>
        <fullName evidence="4">DUF3011 domain-containing protein</fullName>
    </recommendedName>
</protein>
<dbReference type="InterPro" id="IPR021381">
    <property type="entry name" value="DUF3011"/>
</dbReference>
<dbReference type="RefSeq" id="WP_345293478.1">
    <property type="nucleotide sequence ID" value="NZ_BAABJY010000001.1"/>
</dbReference>
<accession>A0ABP9DRX4</accession>
<evidence type="ECO:0000256" key="1">
    <source>
        <dbReference type="SAM" id="SignalP"/>
    </source>
</evidence>
<feature type="chain" id="PRO_5047202279" description="DUF3011 domain-containing protein" evidence="1">
    <location>
        <begin position="25"/>
        <end position="307"/>
    </location>
</feature>
<dbReference type="Proteomes" id="UP001501323">
    <property type="component" value="Unassembled WGS sequence"/>
</dbReference>
<feature type="signal peptide" evidence="1">
    <location>
        <begin position="1"/>
        <end position="24"/>
    </location>
</feature>
<gene>
    <name evidence="2" type="ORF">GCM10023332_00250</name>
</gene>
<organism evidence="2 3">
    <name type="scientific">Luteimonas vadosa</name>
    <dbReference type="NCBI Taxonomy" id="1165507"/>
    <lineage>
        <taxon>Bacteria</taxon>
        <taxon>Pseudomonadati</taxon>
        <taxon>Pseudomonadota</taxon>
        <taxon>Gammaproteobacteria</taxon>
        <taxon>Lysobacterales</taxon>
        <taxon>Lysobacteraceae</taxon>
        <taxon>Luteimonas</taxon>
    </lineage>
</organism>
<keyword evidence="1" id="KW-0732">Signal</keyword>
<dbReference type="EMBL" id="BAABJY010000001">
    <property type="protein sequence ID" value="GAA4853188.1"/>
    <property type="molecule type" value="Genomic_DNA"/>
</dbReference>
<comment type="caution">
    <text evidence="2">The sequence shown here is derived from an EMBL/GenBank/DDBJ whole genome shotgun (WGS) entry which is preliminary data.</text>
</comment>
<evidence type="ECO:0000313" key="3">
    <source>
        <dbReference type="Proteomes" id="UP001501323"/>
    </source>
</evidence>
<keyword evidence="3" id="KW-1185">Reference proteome</keyword>
<dbReference type="Pfam" id="PF11218">
    <property type="entry name" value="DUF3011"/>
    <property type="match status" value="2"/>
</dbReference>
<proteinExistence type="predicted"/>